<dbReference type="EMBL" id="JYDJ01000347">
    <property type="protein sequence ID" value="KRX36735.1"/>
    <property type="molecule type" value="Genomic_DNA"/>
</dbReference>
<dbReference type="Proteomes" id="UP000055048">
    <property type="component" value="Unassembled WGS sequence"/>
</dbReference>
<proteinExistence type="predicted"/>
<gene>
    <name evidence="1" type="ORF">T05_4992</name>
</gene>
<keyword evidence="2" id="KW-1185">Reference proteome</keyword>
<evidence type="ECO:0000313" key="1">
    <source>
        <dbReference type="EMBL" id="KRX36735.1"/>
    </source>
</evidence>
<protein>
    <submittedName>
        <fullName evidence="1">Uncharacterized protein</fullName>
    </submittedName>
</protein>
<dbReference type="AlphaFoldDB" id="A0A0V0TCJ6"/>
<reference evidence="1 2" key="1">
    <citation type="submission" date="2015-01" db="EMBL/GenBank/DDBJ databases">
        <title>Evolution of Trichinella species and genotypes.</title>
        <authorList>
            <person name="Korhonen P.K."/>
            <person name="Edoardo P."/>
            <person name="Giuseppe L.R."/>
            <person name="Gasser R.B."/>
        </authorList>
    </citation>
    <scope>NUCLEOTIDE SEQUENCE [LARGE SCALE GENOMIC DNA]</scope>
    <source>
        <strain evidence="1">ISS417</strain>
    </source>
</reference>
<name>A0A0V0TCJ6_9BILA</name>
<sequence>MVHCRDVTERLFFSHLLLGIEDIGAHRLVSFNSVPLERILQHCICAYCAHSLYGLLPEFKEWSKENVKTRTARSRTREGNSVRLELIPRPENFPINSNRFVSLQYANEDRLKIASSSISNGALVCFTCVASNSIVKRQTFALNMTNEEKKK</sequence>
<organism evidence="1 2">
    <name type="scientific">Trichinella murrelli</name>
    <dbReference type="NCBI Taxonomy" id="144512"/>
    <lineage>
        <taxon>Eukaryota</taxon>
        <taxon>Metazoa</taxon>
        <taxon>Ecdysozoa</taxon>
        <taxon>Nematoda</taxon>
        <taxon>Enoplea</taxon>
        <taxon>Dorylaimia</taxon>
        <taxon>Trichinellida</taxon>
        <taxon>Trichinellidae</taxon>
        <taxon>Trichinella</taxon>
    </lineage>
</organism>
<accession>A0A0V0TCJ6</accession>
<comment type="caution">
    <text evidence="1">The sequence shown here is derived from an EMBL/GenBank/DDBJ whole genome shotgun (WGS) entry which is preliminary data.</text>
</comment>
<evidence type="ECO:0000313" key="2">
    <source>
        <dbReference type="Proteomes" id="UP000055048"/>
    </source>
</evidence>